<evidence type="ECO:0000256" key="4">
    <source>
        <dbReference type="ARBA" id="ARBA00010416"/>
    </source>
</evidence>
<evidence type="ECO:0000313" key="21">
    <source>
        <dbReference type="EMBL" id="HJG87137.1"/>
    </source>
</evidence>
<reference evidence="21" key="1">
    <citation type="journal article" date="2021" name="PeerJ">
        <title>Extensive microbial diversity within the chicken gut microbiome revealed by metagenomics and culture.</title>
        <authorList>
            <person name="Gilroy R."/>
            <person name="Ravi A."/>
            <person name="Getino M."/>
            <person name="Pursley I."/>
            <person name="Horton D.L."/>
            <person name="Alikhan N.F."/>
            <person name="Baker D."/>
            <person name="Gharbi K."/>
            <person name="Hall N."/>
            <person name="Watson M."/>
            <person name="Adriaenssens E.M."/>
            <person name="Foster-Nyarko E."/>
            <person name="Jarju S."/>
            <person name="Secka A."/>
            <person name="Antonio M."/>
            <person name="Oren A."/>
            <person name="Chaudhuri R.R."/>
            <person name="La Ragione R."/>
            <person name="Hildebrand F."/>
            <person name="Pallen M.J."/>
        </authorList>
    </citation>
    <scope>NUCLEOTIDE SEQUENCE</scope>
    <source>
        <strain evidence="21">CHK179-5677</strain>
    </source>
</reference>
<comment type="caution">
    <text evidence="21">The sequence shown here is derived from an EMBL/GenBank/DDBJ whole genome shotgun (WGS) entry which is preliminary data.</text>
</comment>
<evidence type="ECO:0000256" key="1">
    <source>
        <dbReference type="ARBA" id="ARBA00002734"/>
    </source>
</evidence>
<evidence type="ECO:0000256" key="13">
    <source>
        <dbReference type="ARBA" id="ARBA00023316"/>
    </source>
</evidence>
<feature type="domain" description="Mur ligase C-terminal" evidence="19">
    <location>
        <begin position="319"/>
        <end position="438"/>
    </location>
</feature>
<comment type="similarity">
    <text evidence="4 17">Belongs to the MurCDEF family.</text>
</comment>
<keyword evidence="9 17" id="KW-0547">Nucleotide-binding</keyword>
<keyword evidence="13 17" id="KW-0961">Cell wall biogenesis/degradation</keyword>
<dbReference type="SUPFAM" id="SSF53623">
    <property type="entry name" value="MurD-like peptide ligases, catalytic domain"/>
    <property type="match status" value="1"/>
</dbReference>
<keyword evidence="17 18" id="KW-0132">Cell division</keyword>
<evidence type="ECO:0000256" key="12">
    <source>
        <dbReference type="ARBA" id="ARBA00022984"/>
    </source>
</evidence>
<evidence type="ECO:0000256" key="18">
    <source>
        <dbReference type="RuleBase" id="RU003664"/>
    </source>
</evidence>
<dbReference type="Proteomes" id="UP000760668">
    <property type="component" value="Unassembled WGS sequence"/>
</dbReference>
<dbReference type="InterPro" id="IPR005762">
    <property type="entry name" value="MurD"/>
</dbReference>
<dbReference type="HAMAP" id="MF_00639">
    <property type="entry name" value="MurD"/>
    <property type="match status" value="1"/>
</dbReference>
<evidence type="ECO:0000256" key="3">
    <source>
        <dbReference type="ARBA" id="ARBA00004752"/>
    </source>
</evidence>
<keyword evidence="10 17" id="KW-0067">ATP-binding</keyword>
<feature type="binding site" evidence="17">
    <location>
        <begin position="123"/>
        <end position="129"/>
    </location>
    <ligand>
        <name>ATP</name>
        <dbReference type="ChEBI" id="CHEBI:30616"/>
    </ligand>
</feature>
<dbReference type="PANTHER" id="PTHR43692">
    <property type="entry name" value="UDP-N-ACETYLMURAMOYLALANINE--D-GLUTAMATE LIGASE"/>
    <property type="match status" value="1"/>
</dbReference>
<keyword evidence="17 18" id="KW-0131">Cell cycle</keyword>
<evidence type="ECO:0000256" key="11">
    <source>
        <dbReference type="ARBA" id="ARBA00022960"/>
    </source>
</evidence>
<dbReference type="GO" id="GO:0071555">
    <property type="term" value="P:cell wall organization"/>
    <property type="evidence" value="ECO:0007669"/>
    <property type="project" value="UniProtKB-KW"/>
</dbReference>
<dbReference type="EMBL" id="DYUC01000088">
    <property type="protein sequence ID" value="HJG87137.1"/>
    <property type="molecule type" value="Genomic_DNA"/>
</dbReference>
<evidence type="ECO:0000313" key="22">
    <source>
        <dbReference type="Proteomes" id="UP000760668"/>
    </source>
</evidence>
<dbReference type="NCBIfam" id="TIGR01087">
    <property type="entry name" value="murD"/>
    <property type="match status" value="1"/>
</dbReference>
<dbReference type="GO" id="GO:0008764">
    <property type="term" value="F:UDP-N-acetylmuramoylalanine-D-glutamate ligase activity"/>
    <property type="evidence" value="ECO:0007669"/>
    <property type="project" value="UniProtKB-UniRule"/>
</dbReference>
<evidence type="ECO:0000259" key="20">
    <source>
        <dbReference type="Pfam" id="PF08245"/>
    </source>
</evidence>
<evidence type="ECO:0000256" key="8">
    <source>
        <dbReference type="ARBA" id="ARBA00022598"/>
    </source>
</evidence>
<dbReference type="Gene3D" id="3.40.1190.10">
    <property type="entry name" value="Mur-like, catalytic domain"/>
    <property type="match status" value="1"/>
</dbReference>
<dbReference type="GO" id="GO:0005737">
    <property type="term" value="C:cytoplasm"/>
    <property type="evidence" value="ECO:0007669"/>
    <property type="project" value="UniProtKB-SubCell"/>
</dbReference>
<dbReference type="GO" id="GO:0008360">
    <property type="term" value="P:regulation of cell shape"/>
    <property type="evidence" value="ECO:0007669"/>
    <property type="project" value="UniProtKB-KW"/>
</dbReference>
<evidence type="ECO:0000256" key="10">
    <source>
        <dbReference type="ARBA" id="ARBA00022840"/>
    </source>
</evidence>
<sequence>MNSTIQEYLDSLQGKRIAVIGIGVSNTPLIKMLLRAGLSVTACDKKGREDFDGLIEELESLGAEVRLGPDYMDGLDQDIIFRTPGLRPDATPLLAARERGSVITSEMEVFFQVCPCEIIAVTGSDGKTTTTTIISELLKKAGYNVYVGGNIGKPLLAETPNMEPDDMVVLELSSFQLMTMDMSPEIAVVTNVAPNHLDVHKSMEEYVAAKENIFVHQGTEDLAVFNWDNEITRGFARKASSNVMCFSRREVLERGVYVKDEAIWCADRDGHRKVLPLSDILLPGSHNVENYMAAIAAVNGLVSDETIRLFARSFGGVEHRIELVRTVDGVRYYNDSIASSPTRTIAGLRSFAEKVILIAGGYDKHIPFDVLGPEIIEHVKELILTGDTAEKIRAAVENAPGYNGSNPPIRMYQDFEQAVLAAHSMAQPGDVVILSPACASFDRFKNFMERGNTFKRIVREL</sequence>
<dbReference type="GO" id="GO:0051301">
    <property type="term" value="P:cell division"/>
    <property type="evidence" value="ECO:0007669"/>
    <property type="project" value="UniProtKB-KW"/>
</dbReference>
<comment type="function">
    <text evidence="1 17 18">Cell wall formation. Catalyzes the addition of glutamate to the nucleotide precursor UDP-N-acetylmuramoyl-L-alanine (UMA).</text>
</comment>
<dbReference type="GO" id="GO:0009252">
    <property type="term" value="P:peptidoglycan biosynthetic process"/>
    <property type="evidence" value="ECO:0007669"/>
    <property type="project" value="UniProtKB-UniRule"/>
</dbReference>
<comment type="subcellular location">
    <subcellularLocation>
        <location evidence="2 17 18">Cytoplasm</location>
    </subcellularLocation>
</comment>
<keyword evidence="12 17" id="KW-0573">Peptidoglycan synthesis</keyword>
<evidence type="ECO:0000256" key="6">
    <source>
        <dbReference type="ARBA" id="ARBA00015655"/>
    </source>
</evidence>
<dbReference type="Pfam" id="PF02875">
    <property type="entry name" value="Mur_ligase_C"/>
    <property type="match status" value="1"/>
</dbReference>
<dbReference type="PANTHER" id="PTHR43692:SF1">
    <property type="entry name" value="UDP-N-ACETYLMURAMOYLALANINE--D-GLUTAMATE LIGASE"/>
    <property type="match status" value="1"/>
</dbReference>
<evidence type="ECO:0000256" key="15">
    <source>
        <dbReference type="ARBA" id="ARBA00032324"/>
    </source>
</evidence>
<evidence type="ECO:0000256" key="17">
    <source>
        <dbReference type="HAMAP-Rule" id="MF_00639"/>
    </source>
</evidence>
<dbReference type="Gene3D" id="3.90.190.20">
    <property type="entry name" value="Mur ligase, C-terminal domain"/>
    <property type="match status" value="1"/>
</dbReference>
<name>A0A921MMW1_9FIRM</name>
<dbReference type="InterPro" id="IPR004101">
    <property type="entry name" value="Mur_ligase_C"/>
</dbReference>
<gene>
    <name evidence="17 21" type="primary">murD</name>
    <name evidence="21" type="ORF">K8V01_08965</name>
</gene>
<evidence type="ECO:0000256" key="14">
    <source>
        <dbReference type="ARBA" id="ARBA00030398"/>
    </source>
</evidence>
<evidence type="ECO:0000256" key="9">
    <source>
        <dbReference type="ARBA" id="ARBA00022741"/>
    </source>
</evidence>
<evidence type="ECO:0000256" key="16">
    <source>
        <dbReference type="ARBA" id="ARBA00047632"/>
    </source>
</evidence>
<keyword evidence="11 17" id="KW-0133">Cell shape</keyword>
<dbReference type="SUPFAM" id="SSF53244">
    <property type="entry name" value="MurD-like peptide ligases, peptide-binding domain"/>
    <property type="match status" value="1"/>
</dbReference>
<dbReference type="Pfam" id="PF08245">
    <property type="entry name" value="Mur_ligase_M"/>
    <property type="match status" value="1"/>
</dbReference>
<comment type="catalytic activity">
    <reaction evidence="16 17 18">
        <text>UDP-N-acetyl-alpha-D-muramoyl-L-alanine + D-glutamate + ATP = UDP-N-acetyl-alpha-D-muramoyl-L-alanyl-D-glutamate + ADP + phosphate + H(+)</text>
        <dbReference type="Rhea" id="RHEA:16429"/>
        <dbReference type="ChEBI" id="CHEBI:15378"/>
        <dbReference type="ChEBI" id="CHEBI:29986"/>
        <dbReference type="ChEBI" id="CHEBI:30616"/>
        <dbReference type="ChEBI" id="CHEBI:43474"/>
        <dbReference type="ChEBI" id="CHEBI:83898"/>
        <dbReference type="ChEBI" id="CHEBI:83900"/>
        <dbReference type="ChEBI" id="CHEBI:456216"/>
        <dbReference type="EC" id="6.3.2.9"/>
    </reaction>
</comment>
<feature type="domain" description="Mur ligase central" evidence="20">
    <location>
        <begin position="121"/>
        <end position="298"/>
    </location>
</feature>
<evidence type="ECO:0000256" key="5">
    <source>
        <dbReference type="ARBA" id="ARBA00012212"/>
    </source>
</evidence>
<evidence type="ECO:0000256" key="7">
    <source>
        <dbReference type="ARBA" id="ARBA00022490"/>
    </source>
</evidence>
<organism evidence="21 22">
    <name type="scientific">Pseudoflavonifractor capillosus</name>
    <dbReference type="NCBI Taxonomy" id="106588"/>
    <lineage>
        <taxon>Bacteria</taxon>
        <taxon>Bacillati</taxon>
        <taxon>Bacillota</taxon>
        <taxon>Clostridia</taxon>
        <taxon>Eubacteriales</taxon>
        <taxon>Oscillospiraceae</taxon>
        <taxon>Pseudoflavonifractor</taxon>
    </lineage>
</organism>
<dbReference type="RefSeq" id="WP_304248163.1">
    <property type="nucleotide sequence ID" value="NZ_DYUC01000088.1"/>
</dbReference>
<accession>A0A921MMW1</accession>
<comment type="pathway">
    <text evidence="3 17 18">Cell wall biogenesis; peptidoglycan biosynthesis.</text>
</comment>
<proteinExistence type="inferred from homology"/>
<dbReference type="InterPro" id="IPR013221">
    <property type="entry name" value="Mur_ligase_cen"/>
</dbReference>
<dbReference type="Gene3D" id="3.40.50.720">
    <property type="entry name" value="NAD(P)-binding Rossmann-like Domain"/>
    <property type="match status" value="1"/>
</dbReference>
<dbReference type="InterPro" id="IPR036565">
    <property type="entry name" value="Mur-like_cat_sf"/>
</dbReference>
<keyword evidence="8 17" id="KW-0436">Ligase</keyword>
<dbReference type="GO" id="GO:0005524">
    <property type="term" value="F:ATP binding"/>
    <property type="evidence" value="ECO:0007669"/>
    <property type="project" value="UniProtKB-UniRule"/>
</dbReference>
<reference evidence="21" key="2">
    <citation type="submission" date="2021-09" db="EMBL/GenBank/DDBJ databases">
        <authorList>
            <person name="Gilroy R."/>
        </authorList>
    </citation>
    <scope>NUCLEOTIDE SEQUENCE</scope>
    <source>
        <strain evidence="21">CHK179-5677</strain>
    </source>
</reference>
<evidence type="ECO:0000256" key="2">
    <source>
        <dbReference type="ARBA" id="ARBA00004496"/>
    </source>
</evidence>
<dbReference type="CDD" id="cd01983">
    <property type="entry name" value="SIMIBI"/>
    <property type="match status" value="1"/>
</dbReference>
<dbReference type="InterPro" id="IPR036615">
    <property type="entry name" value="Mur_ligase_C_dom_sf"/>
</dbReference>
<protein>
    <recommendedName>
        <fullName evidence="6 17">UDP-N-acetylmuramoylalanine--D-glutamate ligase</fullName>
        <ecNumber evidence="5 17">6.3.2.9</ecNumber>
    </recommendedName>
    <alternativeName>
        <fullName evidence="15 17">D-glutamic acid-adding enzyme</fullName>
    </alternativeName>
    <alternativeName>
        <fullName evidence="14 17">UDP-N-acetylmuramoyl-L-alanyl-D-glutamate synthetase</fullName>
    </alternativeName>
</protein>
<dbReference type="AlphaFoldDB" id="A0A921MMW1"/>
<dbReference type="SUPFAM" id="SSF51984">
    <property type="entry name" value="MurCD N-terminal domain"/>
    <property type="match status" value="1"/>
</dbReference>
<keyword evidence="7 17" id="KW-0963">Cytoplasm</keyword>
<dbReference type="EC" id="6.3.2.9" evidence="5 17"/>
<evidence type="ECO:0000259" key="19">
    <source>
        <dbReference type="Pfam" id="PF02875"/>
    </source>
</evidence>